<feature type="transmembrane region" description="Helical" evidence="1">
    <location>
        <begin position="350"/>
        <end position="369"/>
    </location>
</feature>
<gene>
    <name evidence="2" type="ORF">PMEA_00032283</name>
</gene>
<reference evidence="2 3" key="1">
    <citation type="submission" date="2022-05" db="EMBL/GenBank/DDBJ databases">
        <authorList>
            <consortium name="Genoscope - CEA"/>
            <person name="William W."/>
        </authorList>
    </citation>
    <scope>NUCLEOTIDE SEQUENCE [LARGE SCALE GENOMIC DNA]</scope>
</reference>
<organism evidence="2 3">
    <name type="scientific">Pocillopora meandrina</name>
    <dbReference type="NCBI Taxonomy" id="46732"/>
    <lineage>
        <taxon>Eukaryota</taxon>
        <taxon>Metazoa</taxon>
        <taxon>Cnidaria</taxon>
        <taxon>Anthozoa</taxon>
        <taxon>Hexacorallia</taxon>
        <taxon>Scleractinia</taxon>
        <taxon>Astrocoeniina</taxon>
        <taxon>Pocilloporidae</taxon>
        <taxon>Pocillopora</taxon>
    </lineage>
</organism>
<keyword evidence="1" id="KW-0472">Membrane</keyword>
<name>A0AAU9XVH9_9CNID</name>
<keyword evidence="1" id="KW-0812">Transmembrane</keyword>
<feature type="transmembrane region" description="Helical" evidence="1">
    <location>
        <begin position="106"/>
        <end position="125"/>
    </location>
</feature>
<dbReference type="AlphaFoldDB" id="A0AAU9XVH9"/>
<feature type="transmembrane region" description="Helical" evidence="1">
    <location>
        <begin position="197"/>
        <end position="217"/>
    </location>
</feature>
<keyword evidence="1" id="KW-1133">Transmembrane helix</keyword>
<feature type="transmembrane region" description="Helical" evidence="1">
    <location>
        <begin position="256"/>
        <end position="276"/>
    </location>
</feature>
<evidence type="ECO:0000256" key="1">
    <source>
        <dbReference type="SAM" id="Phobius"/>
    </source>
</evidence>
<feature type="transmembrane region" description="Helical" evidence="1">
    <location>
        <begin position="291"/>
        <end position="312"/>
    </location>
</feature>
<feature type="transmembrane region" description="Helical" evidence="1">
    <location>
        <begin position="381"/>
        <end position="404"/>
    </location>
</feature>
<protein>
    <submittedName>
        <fullName evidence="2">Uncharacterized protein</fullName>
    </submittedName>
</protein>
<feature type="transmembrane region" description="Helical" evidence="1">
    <location>
        <begin position="324"/>
        <end position="344"/>
    </location>
</feature>
<dbReference type="Proteomes" id="UP001159428">
    <property type="component" value="Unassembled WGS sequence"/>
</dbReference>
<comment type="caution">
    <text evidence="2">The sequence shown here is derived from an EMBL/GenBank/DDBJ whole genome shotgun (WGS) entry which is preliminary data.</text>
</comment>
<feature type="transmembrane region" description="Helical" evidence="1">
    <location>
        <begin position="416"/>
        <end position="433"/>
    </location>
</feature>
<evidence type="ECO:0000313" key="2">
    <source>
        <dbReference type="EMBL" id="CAH3160188.1"/>
    </source>
</evidence>
<feature type="non-terminal residue" evidence="2">
    <location>
        <position position="434"/>
    </location>
</feature>
<evidence type="ECO:0000313" key="3">
    <source>
        <dbReference type="Proteomes" id="UP001159428"/>
    </source>
</evidence>
<accession>A0AAU9XVH9</accession>
<sequence>MAYVTQRTSIILYAVFHLISSLFICTTADVTSKCANTTICIGTYADIYKSLASDVNSFNIEYALYPANEPSSVLVFVNLYGQNGTDKTGNDSVPDVMKYIWSLRSLYAAFPAVFLEISSFFSILVTPRTQELNITIPFFCCNVSVKDRKRMIKTALAALQDLAVTSGLRDPRLNFAESVIEGHIPDMKTTGRSYLRVVLWFSFLCPMFFGPFLYLWVLQYLKDDTQGISLSAGSDGNRRRVDYICRRNEEPLIRSVTLFCCFLLLIEVIFVLARVWTSTEISKRGNMSRDFMALLALIPEWLVICCCNCLCCEDLDISSFFSRLLLIMCTSFVSYHLSWVAVGIMVNPAWGVSILLILSFFCITLFFVINETTHANDSRLSTLFAYTPGFLGLCFVVVPPVLVGQSFYGRETADDILKAALLSVIGAVSWLYFK</sequence>
<dbReference type="EMBL" id="CALNXJ010000074">
    <property type="protein sequence ID" value="CAH3160188.1"/>
    <property type="molecule type" value="Genomic_DNA"/>
</dbReference>
<proteinExistence type="predicted"/>
<keyword evidence="3" id="KW-1185">Reference proteome</keyword>